<proteinExistence type="predicted"/>
<dbReference type="Proteomes" id="UP001163603">
    <property type="component" value="Chromosome 12"/>
</dbReference>
<dbReference type="EMBL" id="CM047747">
    <property type="protein sequence ID" value="KAJ0016779.1"/>
    <property type="molecule type" value="Genomic_DNA"/>
</dbReference>
<sequence length="122" mass="13620">MSRFPADPDAQEASGLPWGVTVKPFATKDENGVKPVYGSDGNLLPRCDNCYAYFNAPLPDTLILSLAPRWSVPSLPRLDRPLLLLFLHLGKRCQMMEQEIKNLSKDKQELQEKFSQSEGAGN</sequence>
<evidence type="ECO:0000313" key="2">
    <source>
        <dbReference type="Proteomes" id="UP001163603"/>
    </source>
</evidence>
<accession>A0ACC0XEQ6</accession>
<evidence type="ECO:0000313" key="1">
    <source>
        <dbReference type="EMBL" id="KAJ0016779.1"/>
    </source>
</evidence>
<protein>
    <submittedName>
        <fullName evidence="1">Uncharacterized protein</fullName>
    </submittedName>
</protein>
<name>A0ACC0XEQ6_9ROSI</name>
<gene>
    <name evidence="1" type="ORF">Pint_10891</name>
</gene>
<organism evidence="1 2">
    <name type="scientific">Pistacia integerrima</name>
    <dbReference type="NCBI Taxonomy" id="434235"/>
    <lineage>
        <taxon>Eukaryota</taxon>
        <taxon>Viridiplantae</taxon>
        <taxon>Streptophyta</taxon>
        <taxon>Embryophyta</taxon>
        <taxon>Tracheophyta</taxon>
        <taxon>Spermatophyta</taxon>
        <taxon>Magnoliopsida</taxon>
        <taxon>eudicotyledons</taxon>
        <taxon>Gunneridae</taxon>
        <taxon>Pentapetalae</taxon>
        <taxon>rosids</taxon>
        <taxon>malvids</taxon>
        <taxon>Sapindales</taxon>
        <taxon>Anacardiaceae</taxon>
        <taxon>Pistacia</taxon>
    </lineage>
</organism>
<comment type="caution">
    <text evidence="1">The sequence shown here is derived from an EMBL/GenBank/DDBJ whole genome shotgun (WGS) entry which is preliminary data.</text>
</comment>
<reference evidence="2" key="1">
    <citation type="journal article" date="2023" name="G3 (Bethesda)">
        <title>Genome assembly and association tests identify interacting loci associated with vigor, precocity, and sex in interspecific pistachio rootstocks.</title>
        <authorList>
            <person name="Palmer W."/>
            <person name="Jacygrad E."/>
            <person name="Sagayaradj S."/>
            <person name="Cavanaugh K."/>
            <person name="Han R."/>
            <person name="Bertier L."/>
            <person name="Beede B."/>
            <person name="Kafkas S."/>
            <person name="Golino D."/>
            <person name="Preece J."/>
            <person name="Michelmore R."/>
        </authorList>
    </citation>
    <scope>NUCLEOTIDE SEQUENCE [LARGE SCALE GENOMIC DNA]</scope>
</reference>
<keyword evidence="2" id="KW-1185">Reference proteome</keyword>